<keyword evidence="3" id="KW-0515">Mutator protein</keyword>
<dbReference type="InterPro" id="IPR020084">
    <property type="entry name" value="NUDIX_hydrolase_CS"/>
</dbReference>
<evidence type="ECO:0000256" key="6">
    <source>
        <dbReference type="ARBA" id="ARBA00022763"/>
    </source>
</evidence>
<sequence>MTESAPIRVAVAVVVRRSSRGGDRILISHRMPTGHLPDSWEFPGGKVEPGEASADCASREVLEETGVHIRVRGLLTRQSHAYPDRRVEIDFHACDYLHGIPAPRQCRAVRWVHPEHLCVYSFPGANREVLALLEERGWIGAR</sequence>
<evidence type="ECO:0000256" key="10">
    <source>
        <dbReference type="ARBA" id="ARBA00035861"/>
    </source>
</evidence>
<evidence type="ECO:0000256" key="3">
    <source>
        <dbReference type="ARBA" id="ARBA00022457"/>
    </source>
</evidence>
<dbReference type="GO" id="GO:0044716">
    <property type="term" value="F:8-oxo-GDP phosphatase activity"/>
    <property type="evidence" value="ECO:0007669"/>
    <property type="project" value="TreeGrafter"/>
</dbReference>
<keyword evidence="9" id="KW-0234">DNA repair</keyword>
<protein>
    <recommendedName>
        <fullName evidence="11">8-oxo-dGTP diphosphatase</fullName>
        <ecNumber evidence="11">3.6.1.55</ecNumber>
    </recommendedName>
</protein>
<comment type="similarity">
    <text evidence="2">Belongs to the Nudix hydrolase family.</text>
</comment>
<evidence type="ECO:0000256" key="8">
    <source>
        <dbReference type="ARBA" id="ARBA00022842"/>
    </source>
</evidence>
<evidence type="ECO:0000259" key="12">
    <source>
        <dbReference type="PROSITE" id="PS51462"/>
    </source>
</evidence>
<keyword evidence="7" id="KW-0378">Hydrolase</keyword>
<dbReference type="EMBL" id="JAGQHR010000085">
    <property type="protein sequence ID" value="MCA9726931.1"/>
    <property type="molecule type" value="Genomic_DNA"/>
</dbReference>
<evidence type="ECO:0000313" key="13">
    <source>
        <dbReference type="EMBL" id="MCA9726931.1"/>
    </source>
</evidence>
<dbReference type="InterPro" id="IPR047127">
    <property type="entry name" value="MutT-like"/>
</dbReference>
<reference evidence="13" key="1">
    <citation type="submission" date="2020-04" db="EMBL/GenBank/DDBJ databases">
        <authorList>
            <person name="Zhang T."/>
        </authorList>
    </citation>
    <scope>NUCLEOTIDE SEQUENCE</scope>
    <source>
        <strain evidence="13">HKST-UBA01</strain>
    </source>
</reference>
<dbReference type="PROSITE" id="PS51462">
    <property type="entry name" value="NUDIX"/>
    <property type="match status" value="1"/>
</dbReference>
<dbReference type="SUPFAM" id="SSF55811">
    <property type="entry name" value="Nudix"/>
    <property type="match status" value="1"/>
</dbReference>
<feature type="domain" description="Nudix hydrolase" evidence="12">
    <location>
        <begin position="6"/>
        <end position="135"/>
    </location>
</feature>
<dbReference type="EC" id="3.6.1.55" evidence="11"/>
<evidence type="ECO:0000256" key="4">
    <source>
        <dbReference type="ARBA" id="ARBA00022705"/>
    </source>
</evidence>
<comment type="caution">
    <text evidence="13">The sequence shown here is derived from an EMBL/GenBank/DDBJ whole genome shotgun (WGS) entry which is preliminary data.</text>
</comment>
<dbReference type="InterPro" id="IPR015797">
    <property type="entry name" value="NUDIX_hydrolase-like_dom_sf"/>
</dbReference>
<comment type="catalytic activity">
    <reaction evidence="10">
        <text>8-oxo-dGTP + H2O = 8-oxo-dGMP + diphosphate + H(+)</text>
        <dbReference type="Rhea" id="RHEA:31575"/>
        <dbReference type="ChEBI" id="CHEBI:15377"/>
        <dbReference type="ChEBI" id="CHEBI:15378"/>
        <dbReference type="ChEBI" id="CHEBI:33019"/>
        <dbReference type="ChEBI" id="CHEBI:63224"/>
        <dbReference type="ChEBI" id="CHEBI:77896"/>
        <dbReference type="EC" id="3.6.1.55"/>
    </reaction>
</comment>
<dbReference type="InterPro" id="IPR020476">
    <property type="entry name" value="Nudix_hydrolase"/>
</dbReference>
<dbReference type="PANTHER" id="PTHR47707">
    <property type="entry name" value="8-OXO-DGTP DIPHOSPHATASE"/>
    <property type="match status" value="1"/>
</dbReference>
<keyword evidence="4" id="KW-0235">DNA replication</keyword>
<dbReference type="GO" id="GO:0006281">
    <property type="term" value="P:DNA repair"/>
    <property type="evidence" value="ECO:0007669"/>
    <property type="project" value="UniProtKB-KW"/>
</dbReference>
<dbReference type="GO" id="GO:0046872">
    <property type="term" value="F:metal ion binding"/>
    <property type="evidence" value="ECO:0007669"/>
    <property type="project" value="UniProtKB-KW"/>
</dbReference>
<dbReference type="PRINTS" id="PR00502">
    <property type="entry name" value="NUDIXFAMILY"/>
</dbReference>
<keyword evidence="8" id="KW-0460">Magnesium</keyword>
<evidence type="ECO:0000256" key="5">
    <source>
        <dbReference type="ARBA" id="ARBA00022723"/>
    </source>
</evidence>
<organism evidence="13 14">
    <name type="scientific">Eiseniibacteriota bacterium</name>
    <dbReference type="NCBI Taxonomy" id="2212470"/>
    <lineage>
        <taxon>Bacteria</taxon>
        <taxon>Candidatus Eiseniibacteriota</taxon>
    </lineage>
</organism>
<dbReference type="GO" id="GO:0035539">
    <property type="term" value="F:8-oxo-7,8-dihydrodeoxyguanosine triphosphate pyrophosphatase activity"/>
    <property type="evidence" value="ECO:0007669"/>
    <property type="project" value="UniProtKB-EC"/>
</dbReference>
<evidence type="ECO:0000256" key="9">
    <source>
        <dbReference type="ARBA" id="ARBA00023204"/>
    </source>
</evidence>
<evidence type="ECO:0000256" key="1">
    <source>
        <dbReference type="ARBA" id="ARBA00001946"/>
    </source>
</evidence>
<evidence type="ECO:0000256" key="11">
    <source>
        <dbReference type="ARBA" id="ARBA00038905"/>
    </source>
</evidence>
<evidence type="ECO:0000256" key="7">
    <source>
        <dbReference type="ARBA" id="ARBA00022801"/>
    </source>
</evidence>
<dbReference type="InterPro" id="IPR029119">
    <property type="entry name" value="MutY_C"/>
</dbReference>
<dbReference type="PROSITE" id="PS00893">
    <property type="entry name" value="NUDIX_BOX"/>
    <property type="match status" value="1"/>
</dbReference>
<evidence type="ECO:0000313" key="14">
    <source>
        <dbReference type="Proteomes" id="UP000697710"/>
    </source>
</evidence>
<dbReference type="AlphaFoldDB" id="A0A956LX30"/>
<dbReference type="Pfam" id="PF14815">
    <property type="entry name" value="NUDIX_4"/>
    <property type="match status" value="1"/>
</dbReference>
<proteinExistence type="inferred from homology"/>
<dbReference type="Proteomes" id="UP000697710">
    <property type="component" value="Unassembled WGS sequence"/>
</dbReference>
<evidence type="ECO:0000256" key="2">
    <source>
        <dbReference type="ARBA" id="ARBA00005582"/>
    </source>
</evidence>
<keyword evidence="5" id="KW-0479">Metal-binding</keyword>
<dbReference type="PANTHER" id="PTHR47707:SF1">
    <property type="entry name" value="NUDIX HYDROLASE FAMILY PROTEIN"/>
    <property type="match status" value="1"/>
</dbReference>
<accession>A0A956LX30</accession>
<dbReference type="InterPro" id="IPR000086">
    <property type="entry name" value="NUDIX_hydrolase_dom"/>
</dbReference>
<dbReference type="GO" id="GO:0008413">
    <property type="term" value="F:8-oxo-7,8-dihydroguanosine triphosphate pyrophosphatase activity"/>
    <property type="evidence" value="ECO:0007669"/>
    <property type="project" value="TreeGrafter"/>
</dbReference>
<dbReference type="CDD" id="cd03425">
    <property type="entry name" value="NUDIX_MutT_NudA_like"/>
    <property type="match status" value="1"/>
</dbReference>
<keyword evidence="6" id="KW-0227">DNA damage</keyword>
<reference evidence="13" key="2">
    <citation type="journal article" date="2021" name="Microbiome">
        <title>Successional dynamics and alternative stable states in a saline activated sludge microbial community over 9 years.</title>
        <authorList>
            <person name="Wang Y."/>
            <person name="Ye J."/>
            <person name="Ju F."/>
            <person name="Liu L."/>
            <person name="Boyd J.A."/>
            <person name="Deng Y."/>
            <person name="Parks D.H."/>
            <person name="Jiang X."/>
            <person name="Yin X."/>
            <person name="Woodcroft B.J."/>
            <person name="Tyson G.W."/>
            <person name="Hugenholtz P."/>
            <person name="Polz M.F."/>
            <person name="Zhang T."/>
        </authorList>
    </citation>
    <scope>NUCLEOTIDE SEQUENCE</scope>
    <source>
        <strain evidence="13">HKST-UBA01</strain>
    </source>
</reference>
<dbReference type="Gene3D" id="3.90.79.10">
    <property type="entry name" value="Nucleoside Triphosphate Pyrophosphohydrolase"/>
    <property type="match status" value="1"/>
</dbReference>
<comment type="cofactor">
    <cofactor evidence="1">
        <name>Mg(2+)</name>
        <dbReference type="ChEBI" id="CHEBI:18420"/>
    </cofactor>
</comment>
<dbReference type="GO" id="GO:0044715">
    <property type="term" value="F:8-oxo-dGDP phosphatase activity"/>
    <property type="evidence" value="ECO:0007669"/>
    <property type="project" value="TreeGrafter"/>
</dbReference>
<name>A0A956LX30_UNCEI</name>
<dbReference type="GO" id="GO:0006260">
    <property type="term" value="P:DNA replication"/>
    <property type="evidence" value="ECO:0007669"/>
    <property type="project" value="UniProtKB-KW"/>
</dbReference>
<gene>
    <name evidence="13" type="ORF">KC729_04555</name>
</gene>